<dbReference type="Gene3D" id="3.90.580.10">
    <property type="entry name" value="Zinc finger, CHC2-type domain"/>
    <property type="match status" value="1"/>
</dbReference>
<proteinExistence type="inferred from homology"/>
<evidence type="ECO:0000256" key="15">
    <source>
        <dbReference type="SAM" id="Coils"/>
    </source>
</evidence>
<dbReference type="AlphaFoldDB" id="A0A1K1KNX4"/>
<dbReference type="GO" id="GO:0000428">
    <property type="term" value="C:DNA-directed RNA polymerase complex"/>
    <property type="evidence" value="ECO:0007669"/>
    <property type="project" value="UniProtKB-KW"/>
</dbReference>
<reference evidence="18" key="1">
    <citation type="submission" date="2016-11" db="EMBL/GenBank/DDBJ databases">
        <authorList>
            <person name="Papadimitriou K."/>
        </authorList>
    </citation>
    <scope>NUCLEOTIDE SEQUENCE [LARGE SCALE GENOMIC DNA]</scope>
    <source>
        <strain evidence="18">ACA-DC 1533</strain>
    </source>
</reference>
<dbReference type="EC" id="2.7.7.101" evidence="12"/>
<sequence>MSRRIPEEVIDDVRSQVNILDIVEQYVQMHRSGKNWFGLCPFHTEKTASFSVNEQKQIFNCFSCHRGGNVFKFIMEIENLSFPEAVIRVADLGNVTIDQEYIDDVKTGNTNGADDEANSDVSVLKDYHREAAELYHHILVNTQLGEEALNYLHGRGLTDDLIEEFQLGYAPANKLLLPFFDEHQPDYQKLRKSGLFVELRDGNLSDRFRERVMFPIRNAAGQVVAFSGRLLQKSETQPKYLNSPETDLFNKRDVLFNFDKAKNSVRTEKNIILFEGFMDVLAAYRAGVKNGVASMGTSLTEQQVYTLARVSKKISICYDGDEPGQNATKRALELLGSLDRFEVNVISLPEKLDPDEYIRKYGEEKFYTKVHSSPESKLAFYLRYYEQGRNLDNEHDQLAYLDDVLKKIAQSTDVIEVDLYLNRLAQRFQLDKNALEAQLKEIRSSQRKKSNFQQQKNVLQKRSIAIDPKLQAPVHYSIIEQAERLLLYRILHDHSTWLKVANIPEFSFVHENYQTLYLLAQGFFFNQHQAYDSAAFLDFVQESALQEIIVSLEMNNFAKQTSEQEVSDCLKLILQASPLEDQIESVKIQLARAKRMNDQDTVVALTVKLIELLQRKQAGISAI</sequence>
<keyword evidence="11 12" id="KW-0804">Transcription</keyword>
<evidence type="ECO:0000259" key="16">
    <source>
        <dbReference type="PROSITE" id="PS50880"/>
    </source>
</evidence>
<gene>
    <name evidence="12" type="primary">dnaG</name>
    <name evidence="17" type="ORF">LAC1533_1180</name>
</gene>
<dbReference type="GO" id="GO:1990077">
    <property type="term" value="C:primosome complex"/>
    <property type="evidence" value="ECO:0007669"/>
    <property type="project" value="UniProtKB-KW"/>
</dbReference>
<dbReference type="PANTHER" id="PTHR30313">
    <property type="entry name" value="DNA PRIMASE"/>
    <property type="match status" value="1"/>
</dbReference>
<accession>A0A1K1KNX4</accession>
<dbReference type="Pfam" id="PF13155">
    <property type="entry name" value="Toprim_2"/>
    <property type="match status" value="1"/>
</dbReference>
<evidence type="ECO:0000256" key="12">
    <source>
        <dbReference type="HAMAP-Rule" id="MF_00974"/>
    </source>
</evidence>
<keyword evidence="9" id="KW-0460">Magnesium</keyword>
<dbReference type="InterPro" id="IPR013264">
    <property type="entry name" value="DNAG_N"/>
</dbReference>
<dbReference type="SMART" id="SM00493">
    <property type="entry name" value="TOPRIM"/>
    <property type="match status" value="1"/>
</dbReference>
<evidence type="ECO:0000256" key="9">
    <source>
        <dbReference type="ARBA" id="ARBA00022842"/>
    </source>
</evidence>
<dbReference type="GO" id="GO:0005737">
    <property type="term" value="C:cytoplasm"/>
    <property type="evidence" value="ECO:0007669"/>
    <property type="project" value="TreeGrafter"/>
</dbReference>
<dbReference type="Pfam" id="PF10410">
    <property type="entry name" value="DnaB_bind"/>
    <property type="match status" value="1"/>
</dbReference>
<dbReference type="SMART" id="SM00400">
    <property type="entry name" value="ZnF_CHCC"/>
    <property type="match status" value="1"/>
</dbReference>
<dbReference type="FunFam" id="3.90.580.10:FF:000001">
    <property type="entry name" value="DNA primase"/>
    <property type="match status" value="1"/>
</dbReference>
<dbReference type="InterPro" id="IPR006295">
    <property type="entry name" value="DNA_primase_DnaG"/>
</dbReference>
<keyword evidence="5 12" id="KW-0235">DNA replication</keyword>
<dbReference type="PROSITE" id="PS50880">
    <property type="entry name" value="TOPRIM"/>
    <property type="match status" value="1"/>
</dbReference>
<dbReference type="Gene3D" id="3.40.1360.10">
    <property type="match status" value="1"/>
</dbReference>
<dbReference type="GO" id="GO:0003899">
    <property type="term" value="F:DNA-directed RNA polymerase activity"/>
    <property type="evidence" value="ECO:0007669"/>
    <property type="project" value="UniProtKB-UniRule"/>
</dbReference>
<dbReference type="InterPro" id="IPR037068">
    <property type="entry name" value="DNA_primase_core_N_sf"/>
</dbReference>
<evidence type="ECO:0000256" key="14">
    <source>
        <dbReference type="PIRSR" id="PIRSR002811-1"/>
    </source>
</evidence>
<feature type="coiled-coil region" evidence="15">
    <location>
        <begin position="425"/>
        <end position="462"/>
    </location>
</feature>
<dbReference type="InterPro" id="IPR019475">
    <property type="entry name" value="DNA_primase_DnaB-bd"/>
</dbReference>
<dbReference type="Pfam" id="PF08275">
    <property type="entry name" value="DNAG_N"/>
    <property type="match status" value="1"/>
</dbReference>
<dbReference type="PIRSF" id="PIRSF002811">
    <property type="entry name" value="DnaG"/>
    <property type="match status" value="1"/>
</dbReference>
<dbReference type="SUPFAM" id="SSF56731">
    <property type="entry name" value="DNA primase core"/>
    <property type="match status" value="1"/>
</dbReference>
<feature type="domain" description="Toprim" evidence="16">
    <location>
        <begin position="269"/>
        <end position="349"/>
    </location>
</feature>
<keyword evidence="1 12" id="KW-0240">DNA-directed RNA polymerase</keyword>
<evidence type="ECO:0000256" key="5">
    <source>
        <dbReference type="ARBA" id="ARBA00022705"/>
    </source>
</evidence>
<dbReference type="InterPro" id="IPR036977">
    <property type="entry name" value="DNA_primase_Znf_CHC2"/>
</dbReference>
<dbReference type="InterPro" id="IPR006171">
    <property type="entry name" value="TOPRIM_dom"/>
</dbReference>
<dbReference type="SUPFAM" id="SSF57783">
    <property type="entry name" value="Zinc beta-ribbon"/>
    <property type="match status" value="1"/>
</dbReference>
<comment type="cofactor">
    <cofactor evidence="12 13 14">
        <name>Zn(2+)</name>
        <dbReference type="ChEBI" id="CHEBI:29105"/>
    </cofactor>
    <text evidence="12 13 14">Binds 1 zinc ion per monomer.</text>
</comment>
<comment type="domain">
    <text evidence="12">Contains an N-terminal zinc-binding domain, a central core domain that contains the primase activity, and a C-terminal DnaB-binding domain.</text>
</comment>
<evidence type="ECO:0000313" key="17">
    <source>
        <dbReference type="EMBL" id="SFV40600.1"/>
    </source>
</evidence>
<evidence type="ECO:0000256" key="2">
    <source>
        <dbReference type="ARBA" id="ARBA00022515"/>
    </source>
</evidence>
<dbReference type="Gene3D" id="1.10.860.10">
    <property type="entry name" value="DNAb Helicase, Chain A"/>
    <property type="match status" value="1"/>
</dbReference>
<evidence type="ECO:0000256" key="11">
    <source>
        <dbReference type="ARBA" id="ARBA00023163"/>
    </source>
</evidence>
<dbReference type="PANTHER" id="PTHR30313:SF2">
    <property type="entry name" value="DNA PRIMASE"/>
    <property type="match status" value="1"/>
</dbReference>
<comment type="function">
    <text evidence="12 13">RNA polymerase that catalyzes the synthesis of short RNA molecules used as primers for DNA polymerase during DNA replication.</text>
</comment>
<dbReference type="InterPro" id="IPR002694">
    <property type="entry name" value="Znf_CHC2"/>
</dbReference>
<dbReference type="GO" id="GO:0008270">
    <property type="term" value="F:zinc ion binding"/>
    <property type="evidence" value="ECO:0007669"/>
    <property type="project" value="UniProtKB-UniRule"/>
</dbReference>
<keyword evidence="4 12" id="KW-0548">Nucleotidyltransferase</keyword>
<keyword evidence="6 12" id="KW-0479">Metal-binding</keyword>
<dbReference type="Proteomes" id="UP000190935">
    <property type="component" value="Chromosome I"/>
</dbReference>
<comment type="catalytic activity">
    <reaction evidence="12">
        <text>ssDNA + n NTP = ssDNA/pppN(pN)n-1 hybrid + (n-1) diphosphate.</text>
        <dbReference type="EC" id="2.7.7.101"/>
    </reaction>
</comment>
<name>A0A1K1KNX4_9LACO</name>
<dbReference type="RefSeq" id="WP_079579131.1">
    <property type="nucleotide sequence ID" value="NZ_LT630287.1"/>
</dbReference>
<evidence type="ECO:0000256" key="7">
    <source>
        <dbReference type="ARBA" id="ARBA00022771"/>
    </source>
</evidence>
<protein>
    <recommendedName>
        <fullName evidence="12 13">DNA primase</fullName>
        <ecNumber evidence="12">2.7.7.101</ecNumber>
    </recommendedName>
</protein>
<dbReference type="InterPro" id="IPR034151">
    <property type="entry name" value="TOPRIM_DnaG_bac"/>
</dbReference>
<evidence type="ECO:0000256" key="1">
    <source>
        <dbReference type="ARBA" id="ARBA00022478"/>
    </source>
</evidence>
<dbReference type="InterPro" id="IPR016136">
    <property type="entry name" value="DNA_helicase_N/primase_C"/>
</dbReference>
<comment type="similarity">
    <text evidence="12 13">Belongs to the DnaG primase family.</text>
</comment>
<evidence type="ECO:0000256" key="8">
    <source>
        <dbReference type="ARBA" id="ARBA00022833"/>
    </source>
</evidence>
<feature type="zinc finger region" description="CHC2-type" evidence="12 14">
    <location>
        <begin position="40"/>
        <end position="64"/>
    </location>
</feature>
<keyword evidence="7 12" id="KW-0863">Zinc-finger</keyword>
<evidence type="ECO:0000256" key="13">
    <source>
        <dbReference type="PIRNR" id="PIRNR002811"/>
    </source>
</evidence>
<dbReference type="GeneID" id="95349279"/>
<evidence type="ECO:0000256" key="10">
    <source>
        <dbReference type="ARBA" id="ARBA00023125"/>
    </source>
</evidence>
<dbReference type="NCBIfam" id="TIGR01391">
    <property type="entry name" value="dnaG"/>
    <property type="match status" value="1"/>
</dbReference>
<dbReference type="KEGG" id="laca:LAC1533_1180"/>
<keyword evidence="3 12" id="KW-0808">Transferase</keyword>
<evidence type="ECO:0000256" key="4">
    <source>
        <dbReference type="ARBA" id="ARBA00022695"/>
    </source>
</evidence>
<evidence type="ECO:0000313" key="18">
    <source>
        <dbReference type="Proteomes" id="UP000190935"/>
    </source>
</evidence>
<dbReference type="GO" id="GO:0006269">
    <property type="term" value="P:DNA replication, synthesis of primer"/>
    <property type="evidence" value="ECO:0007669"/>
    <property type="project" value="UniProtKB-UniRule"/>
</dbReference>
<dbReference type="HAMAP" id="MF_00974">
    <property type="entry name" value="DNA_primase_DnaG"/>
    <property type="match status" value="1"/>
</dbReference>
<keyword evidence="15" id="KW-0175">Coiled coil</keyword>
<dbReference type="EMBL" id="LT630287">
    <property type="protein sequence ID" value="SFV40600.1"/>
    <property type="molecule type" value="Genomic_DNA"/>
</dbReference>
<dbReference type="Pfam" id="PF01807">
    <property type="entry name" value="Zn_ribbon_DnaG"/>
    <property type="match status" value="1"/>
</dbReference>
<organism evidence="17 18">
    <name type="scientific">Ligilactobacillus acidipiscis</name>
    <dbReference type="NCBI Taxonomy" id="89059"/>
    <lineage>
        <taxon>Bacteria</taxon>
        <taxon>Bacillati</taxon>
        <taxon>Bacillota</taxon>
        <taxon>Bacilli</taxon>
        <taxon>Lactobacillales</taxon>
        <taxon>Lactobacillaceae</taxon>
        <taxon>Ligilactobacillus</taxon>
    </lineage>
</organism>
<dbReference type="GO" id="GO:0003677">
    <property type="term" value="F:DNA binding"/>
    <property type="evidence" value="ECO:0007669"/>
    <property type="project" value="UniProtKB-KW"/>
</dbReference>
<evidence type="ECO:0000256" key="6">
    <source>
        <dbReference type="ARBA" id="ARBA00022723"/>
    </source>
</evidence>
<keyword evidence="2 12" id="KW-0639">Primosome</keyword>
<dbReference type="Gene3D" id="3.90.980.10">
    <property type="entry name" value="DNA primase, catalytic core, N-terminal domain"/>
    <property type="match status" value="1"/>
</dbReference>
<evidence type="ECO:0000256" key="3">
    <source>
        <dbReference type="ARBA" id="ARBA00022679"/>
    </source>
</evidence>
<keyword evidence="8 12" id="KW-0862">Zinc</keyword>
<dbReference type="InterPro" id="IPR050219">
    <property type="entry name" value="DnaG_primase"/>
</dbReference>
<comment type="subunit">
    <text evidence="12">Monomer. Interacts with DnaB.</text>
</comment>
<dbReference type="InterPro" id="IPR030846">
    <property type="entry name" value="DnaG_bac"/>
</dbReference>
<dbReference type="CDD" id="cd03364">
    <property type="entry name" value="TOPRIM_DnaG_primases"/>
    <property type="match status" value="1"/>
</dbReference>
<keyword evidence="10 12" id="KW-0238">DNA-binding</keyword>